<dbReference type="SMART" id="SM00573">
    <property type="entry name" value="HSA"/>
    <property type="match status" value="1"/>
</dbReference>
<keyword evidence="14" id="KW-1185">Reference proteome</keyword>
<dbReference type="PANTHER" id="PTHR46459">
    <property type="entry name" value="E1A-BINDING PROTEIN P400-RELATED"/>
    <property type="match status" value="1"/>
</dbReference>
<dbReference type="SMART" id="SM00717">
    <property type="entry name" value="SANT"/>
    <property type="match status" value="1"/>
</dbReference>
<evidence type="ECO:0000256" key="4">
    <source>
        <dbReference type="ARBA" id="ARBA00022853"/>
    </source>
</evidence>
<proteinExistence type="inferred from homology"/>
<feature type="domain" description="Myb-like" evidence="10">
    <location>
        <begin position="419"/>
        <end position="478"/>
    </location>
</feature>
<feature type="domain" description="HSA" evidence="11">
    <location>
        <begin position="112"/>
        <end position="190"/>
    </location>
</feature>
<dbReference type="GO" id="GO:0006325">
    <property type="term" value="P:chromatin organization"/>
    <property type="evidence" value="ECO:0007669"/>
    <property type="project" value="UniProtKB-KW"/>
</dbReference>
<feature type="compositionally biased region" description="Polar residues" evidence="9">
    <location>
        <begin position="785"/>
        <end position="803"/>
    </location>
</feature>
<reference evidence="13" key="1">
    <citation type="submission" date="2022-07" db="EMBL/GenBank/DDBJ databases">
        <title>Phylogenomic reconstructions and comparative analyses of Kickxellomycotina fungi.</title>
        <authorList>
            <person name="Reynolds N.K."/>
            <person name="Stajich J.E."/>
            <person name="Barry K."/>
            <person name="Grigoriev I.V."/>
            <person name="Crous P."/>
            <person name="Smith M.E."/>
        </authorList>
    </citation>
    <scope>NUCLEOTIDE SEQUENCE</scope>
    <source>
        <strain evidence="13">RSA 567</strain>
    </source>
</reference>
<evidence type="ECO:0000256" key="9">
    <source>
        <dbReference type="SAM" id="MobiDB-lite"/>
    </source>
</evidence>
<dbReference type="EMBL" id="JANBQB010000133">
    <property type="protein sequence ID" value="KAJ1981226.1"/>
    <property type="molecule type" value="Genomic_DNA"/>
</dbReference>
<feature type="region of interest" description="Disordered" evidence="9">
    <location>
        <begin position="957"/>
        <end position="976"/>
    </location>
</feature>
<dbReference type="PANTHER" id="PTHR46459:SF1">
    <property type="entry name" value="E1A-BINDING PROTEIN P400"/>
    <property type="match status" value="1"/>
</dbReference>
<dbReference type="PROSITE" id="PS51204">
    <property type="entry name" value="HSA"/>
    <property type="match status" value="1"/>
</dbReference>
<feature type="compositionally biased region" description="Low complexity" evidence="9">
    <location>
        <begin position="957"/>
        <end position="970"/>
    </location>
</feature>
<keyword evidence="6" id="KW-0539">Nucleus</keyword>
<dbReference type="Pfam" id="PF07529">
    <property type="entry name" value="HSA"/>
    <property type="match status" value="1"/>
</dbReference>
<name>A0A9W8EA87_9FUNG</name>
<dbReference type="Proteomes" id="UP001151582">
    <property type="component" value="Unassembled WGS sequence"/>
</dbReference>
<dbReference type="InterPro" id="IPR014012">
    <property type="entry name" value="HSA_dom"/>
</dbReference>
<comment type="similarity">
    <text evidence="2">Belongs to the EAF1 family.</text>
</comment>
<evidence type="ECO:0000256" key="1">
    <source>
        <dbReference type="ARBA" id="ARBA00004123"/>
    </source>
</evidence>
<feature type="compositionally biased region" description="Polar residues" evidence="9">
    <location>
        <begin position="560"/>
        <end position="578"/>
    </location>
</feature>
<dbReference type="PROSITE" id="PS51294">
    <property type="entry name" value="HTH_MYB"/>
    <property type="match status" value="1"/>
</dbReference>
<keyword evidence="5" id="KW-0234">DNA repair</keyword>
<dbReference type="PROSITE" id="PS50090">
    <property type="entry name" value="MYB_LIKE"/>
    <property type="match status" value="1"/>
</dbReference>
<evidence type="ECO:0000259" key="11">
    <source>
        <dbReference type="PROSITE" id="PS51204"/>
    </source>
</evidence>
<keyword evidence="3" id="KW-0227">DNA damage</keyword>
<dbReference type="GO" id="GO:0006281">
    <property type="term" value="P:DNA repair"/>
    <property type="evidence" value="ECO:0007669"/>
    <property type="project" value="UniProtKB-KW"/>
</dbReference>
<dbReference type="CDD" id="cd00167">
    <property type="entry name" value="SANT"/>
    <property type="match status" value="1"/>
</dbReference>
<dbReference type="Pfam" id="PF13921">
    <property type="entry name" value="Myb_DNA-bind_6"/>
    <property type="match status" value="1"/>
</dbReference>
<dbReference type="InterPro" id="IPR009057">
    <property type="entry name" value="Homeodomain-like_sf"/>
</dbReference>
<dbReference type="InterPro" id="IPR017930">
    <property type="entry name" value="Myb_dom"/>
</dbReference>
<comment type="subcellular location">
    <subcellularLocation>
        <location evidence="1">Nucleus</location>
    </subcellularLocation>
</comment>
<feature type="compositionally biased region" description="Polar residues" evidence="9">
    <location>
        <begin position="600"/>
        <end position="611"/>
    </location>
</feature>
<keyword evidence="4" id="KW-0156">Chromatin regulator</keyword>
<sequence length="976" mass="105149">MQQVPELHSGVVKEMPVARYREKTSVPTKTKLLPTPTDPYGSQFRMAANRSLELYGWQYKVQCQPLFKALQTARNSLSTNDWKVARDELKAFRTLQRIEVLKTQNQWAFRQLTKHAPPPRTKAHWDHVLDEMQWLQADFKEERKWKMAVCYQVGQWVMAWHHGKTESTDPSSSVLTVHQKRSLATANQAAVLSPILAVKPTGGEIDRVIDKTDWMGQLSLNSGLPLDDTLNHQLLTHIYEYPLMVPPVFDEAAAYANVMEQSAITPISRLMSTLVSFESDADVASDQGDVQLVPQKRTLEQMDSAMPPPLLEFSDVEQQLAGDVDIVSLPTQPDECQDLLANPADYTLPKGDYATFATPVYDGGYAGDHAMHRPRKLARQLPGMQQYTPPLATNSPFSCPGERVDTLAQTSHGVAPAEAPSQPLASWTAEEDTWLLELVERYGDNWGLVADAISVRNHVPNSAPRNARDCFTRWCTVAQQYMGHGDPLVLAKRSASEGLPPTTPVGTAGVGLPFASGLRLTLPDDTTKGPGASLDERRGQRLQTLSDAMRKAAKKRQDIQARNQQALALQTKKANATTEAVPAPTGSEGSSAVQEPVEPSNPNGTSAPTATYRSPLELSAAKQELDQYNQLALRRQRSINATQWNMHNWSRNVMGRPGFPLNRPVGGLPLRPPAGVPGAPPAVAPANASESMAPTNLATQGPTPMVPGGGPPGLGALPLNAAGINPAIARGMVARLGGLTPQMANRLTPEQLQMFLATRQAQLARQAAAANAGQAAPGPNPNLGSPTAGSGSPNLASAPSGKSQALAHPASTPASNPPGTTPATPSTGHHVALSAPNAVVPTAAHNGEAMSTSDGAKPSLTAGLAATSSNAMPKPDASVSPVQPSLMSSQGTNLSFLAAQFANLTPAQKMQLLRHQQQQQQQAQQYQQLLNQQQLQQVQQQSQAQLRHHLQRMQMLQQQQRAQQAKMAAQGGAMDP</sequence>
<feature type="region of interest" description="Disordered" evidence="9">
    <location>
        <begin position="519"/>
        <end position="611"/>
    </location>
</feature>
<feature type="compositionally biased region" description="Low complexity" evidence="9">
    <location>
        <begin position="768"/>
        <end position="784"/>
    </location>
</feature>
<dbReference type="InterPro" id="IPR001005">
    <property type="entry name" value="SANT/Myb"/>
</dbReference>
<evidence type="ECO:0000256" key="6">
    <source>
        <dbReference type="ARBA" id="ARBA00023242"/>
    </source>
</evidence>
<protein>
    <recommendedName>
        <fullName evidence="8">Vacuolar import and degradation protein 21</fullName>
    </recommendedName>
</protein>
<evidence type="ECO:0000256" key="5">
    <source>
        <dbReference type="ARBA" id="ARBA00023204"/>
    </source>
</evidence>
<evidence type="ECO:0000256" key="2">
    <source>
        <dbReference type="ARBA" id="ARBA00008913"/>
    </source>
</evidence>
<feature type="domain" description="HTH myb-type" evidence="12">
    <location>
        <begin position="426"/>
        <end position="482"/>
    </location>
</feature>
<accession>A0A9W8EA87</accession>
<evidence type="ECO:0000313" key="14">
    <source>
        <dbReference type="Proteomes" id="UP001151582"/>
    </source>
</evidence>
<evidence type="ECO:0000259" key="12">
    <source>
        <dbReference type="PROSITE" id="PS51294"/>
    </source>
</evidence>
<feature type="non-terminal residue" evidence="13">
    <location>
        <position position="976"/>
    </location>
</feature>
<evidence type="ECO:0000313" key="13">
    <source>
        <dbReference type="EMBL" id="KAJ1981226.1"/>
    </source>
</evidence>
<dbReference type="GO" id="GO:0003682">
    <property type="term" value="F:chromatin binding"/>
    <property type="evidence" value="ECO:0007669"/>
    <property type="project" value="TreeGrafter"/>
</dbReference>
<dbReference type="SUPFAM" id="SSF46689">
    <property type="entry name" value="Homeodomain-like"/>
    <property type="match status" value="1"/>
</dbReference>
<evidence type="ECO:0000256" key="3">
    <source>
        <dbReference type="ARBA" id="ARBA00022763"/>
    </source>
</evidence>
<feature type="region of interest" description="Disordered" evidence="9">
    <location>
        <begin position="866"/>
        <end position="888"/>
    </location>
</feature>
<evidence type="ECO:0000256" key="7">
    <source>
        <dbReference type="ARBA" id="ARBA00025178"/>
    </source>
</evidence>
<dbReference type="Gene3D" id="1.10.10.60">
    <property type="entry name" value="Homeodomain-like"/>
    <property type="match status" value="1"/>
</dbReference>
<dbReference type="OrthoDB" id="5364245at2759"/>
<dbReference type="GO" id="GO:0035267">
    <property type="term" value="C:NuA4 histone acetyltransferase complex"/>
    <property type="evidence" value="ECO:0007669"/>
    <property type="project" value="TreeGrafter"/>
</dbReference>
<evidence type="ECO:0000259" key="10">
    <source>
        <dbReference type="PROSITE" id="PS50090"/>
    </source>
</evidence>
<dbReference type="GO" id="GO:0005634">
    <property type="term" value="C:nucleus"/>
    <property type="evidence" value="ECO:0007669"/>
    <property type="project" value="UniProtKB-SubCell"/>
</dbReference>
<organism evidence="13 14">
    <name type="scientific">Dimargaris verticillata</name>
    <dbReference type="NCBI Taxonomy" id="2761393"/>
    <lineage>
        <taxon>Eukaryota</taxon>
        <taxon>Fungi</taxon>
        <taxon>Fungi incertae sedis</taxon>
        <taxon>Zoopagomycota</taxon>
        <taxon>Kickxellomycotina</taxon>
        <taxon>Dimargaritomycetes</taxon>
        <taxon>Dimargaritales</taxon>
        <taxon>Dimargaritaceae</taxon>
        <taxon>Dimargaris</taxon>
    </lineage>
</organism>
<feature type="region of interest" description="Disordered" evidence="9">
    <location>
        <begin position="768"/>
        <end position="831"/>
    </location>
</feature>
<comment type="function">
    <text evidence="7">Component of the NuA4 histone acetyltransferase complex which is involved in transcriptional activation of selected genes principally by acetylation of nucleosomal histone H4 and H2A. The NuA4 complex is also involved in DNA repair.</text>
</comment>
<gene>
    <name evidence="13" type="primary">EAF1</name>
    <name evidence="13" type="ORF">H4R34_002149</name>
</gene>
<dbReference type="AlphaFoldDB" id="A0A9W8EA87"/>
<evidence type="ECO:0000256" key="8">
    <source>
        <dbReference type="ARBA" id="ARBA00029670"/>
    </source>
</evidence>
<comment type="caution">
    <text evidence="13">The sequence shown here is derived from an EMBL/GenBank/DDBJ whole genome shotgun (WGS) entry which is preliminary data.</text>
</comment>